<dbReference type="AlphaFoldDB" id="A0A1G7B4H2"/>
<sequence>MMKTKGYIIVGGGYAAMFYAHRLIKNNKSFVVFYDGERGASQVSAGIINPVVLKKFTTFWKAAEQISALEETLEEMKQYTKESFLIKAPIHRIFHDEQEKKLWLKKYDENPKLKHFLSPNFSYIEGVENPFGTGMVEHSARLDVNNFFHSMLGYLQEQGCLIQEKFIYDRLDMKQSVYDGIRFKNILFAEGIKVRENPYFNDLDIRSNKGHHINIKLSKAVDSSLTIKKKHFLFSNEQEFCYYGGTYDRENTNEGIDEKAVSQLEQGLSEFYKHDYELLSAHYGFRPTVKDRRPLVGRHRYYDNMFIFNGLGARGILNGNYFSELLYQNIEHNVPLPEEVGVYRFNANNQS</sequence>
<evidence type="ECO:0000259" key="6">
    <source>
        <dbReference type="Pfam" id="PF01266"/>
    </source>
</evidence>
<keyword evidence="5" id="KW-1133">Transmembrane helix</keyword>
<keyword evidence="5" id="KW-0812">Transmembrane</keyword>
<dbReference type="RefSeq" id="WP_245688846.1">
    <property type="nucleotide sequence ID" value="NZ_FNAS01000005.1"/>
</dbReference>
<keyword evidence="8" id="KW-1185">Reference proteome</keyword>
<dbReference type="EMBL" id="FNAS01000005">
    <property type="protein sequence ID" value="SDE22028.1"/>
    <property type="molecule type" value="Genomic_DNA"/>
</dbReference>
<feature type="domain" description="FAD dependent oxidoreductase" evidence="6">
    <location>
        <begin position="8"/>
        <end position="326"/>
    </location>
</feature>
<name>A0A1G7B4H2_9FLAO</name>
<accession>A0A1G7B4H2</accession>
<evidence type="ECO:0000313" key="7">
    <source>
        <dbReference type="EMBL" id="SDE22028.1"/>
    </source>
</evidence>
<keyword evidence="5" id="KW-0472">Membrane</keyword>
<proteinExistence type="inferred from homology"/>
<evidence type="ECO:0000256" key="5">
    <source>
        <dbReference type="SAM" id="Phobius"/>
    </source>
</evidence>
<dbReference type="Gene3D" id="3.50.50.60">
    <property type="entry name" value="FAD/NAD(P)-binding domain"/>
    <property type="match status" value="1"/>
</dbReference>
<keyword evidence="4" id="KW-0560">Oxidoreductase</keyword>
<dbReference type="GO" id="GO:0005737">
    <property type="term" value="C:cytoplasm"/>
    <property type="evidence" value="ECO:0007669"/>
    <property type="project" value="TreeGrafter"/>
</dbReference>
<evidence type="ECO:0000256" key="2">
    <source>
        <dbReference type="ARBA" id="ARBA00009410"/>
    </source>
</evidence>
<comment type="similarity">
    <text evidence="2">Belongs to the DadA oxidoreductase family.</text>
</comment>
<keyword evidence="3" id="KW-0285">Flavoprotein</keyword>
<evidence type="ECO:0000313" key="8">
    <source>
        <dbReference type="Proteomes" id="UP000198517"/>
    </source>
</evidence>
<gene>
    <name evidence="7" type="ORF">SAMN05421544_10528</name>
</gene>
<evidence type="ECO:0000256" key="3">
    <source>
        <dbReference type="ARBA" id="ARBA00022630"/>
    </source>
</evidence>
<dbReference type="Gene3D" id="3.30.9.10">
    <property type="entry name" value="D-Amino Acid Oxidase, subunit A, domain 2"/>
    <property type="match status" value="1"/>
</dbReference>
<dbReference type="InterPro" id="IPR006076">
    <property type="entry name" value="FAD-dep_OxRdtase"/>
</dbReference>
<organism evidence="7 8">
    <name type="scientific">Riemerella columbipharyngis</name>
    <dbReference type="NCBI Taxonomy" id="1071918"/>
    <lineage>
        <taxon>Bacteria</taxon>
        <taxon>Pseudomonadati</taxon>
        <taxon>Bacteroidota</taxon>
        <taxon>Flavobacteriia</taxon>
        <taxon>Flavobacteriales</taxon>
        <taxon>Weeksellaceae</taxon>
        <taxon>Riemerella</taxon>
    </lineage>
</organism>
<comment type="cofactor">
    <cofactor evidence="1">
        <name>FAD</name>
        <dbReference type="ChEBI" id="CHEBI:57692"/>
    </cofactor>
</comment>
<dbReference type="PANTHER" id="PTHR13847">
    <property type="entry name" value="SARCOSINE DEHYDROGENASE-RELATED"/>
    <property type="match status" value="1"/>
</dbReference>
<reference evidence="7 8" key="1">
    <citation type="submission" date="2016-10" db="EMBL/GenBank/DDBJ databases">
        <authorList>
            <person name="de Groot N.N."/>
        </authorList>
    </citation>
    <scope>NUCLEOTIDE SEQUENCE [LARGE SCALE GENOMIC DNA]</scope>
    <source>
        <strain evidence="7 8">DSM 24015</strain>
    </source>
</reference>
<dbReference type="GO" id="GO:0016491">
    <property type="term" value="F:oxidoreductase activity"/>
    <property type="evidence" value="ECO:0007669"/>
    <property type="project" value="UniProtKB-KW"/>
</dbReference>
<protein>
    <submittedName>
        <fullName evidence="7">Glycine/D-amino acid oxidase</fullName>
    </submittedName>
</protein>
<dbReference type="PANTHER" id="PTHR13847:SF286">
    <property type="entry name" value="D-AMINO ACID DEHYDROGENASE"/>
    <property type="match status" value="1"/>
</dbReference>
<dbReference type="Proteomes" id="UP000198517">
    <property type="component" value="Unassembled WGS sequence"/>
</dbReference>
<dbReference type="SUPFAM" id="SSF51971">
    <property type="entry name" value="Nucleotide-binding domain"/>
    <property type="match status" value="1"/>
</dbReference>
<evidence type="ECO:0000256" key="1">
    <source>
        <dbReference type="ARBA" id="ARBA00001974"/>
    </source>
</evidence>
<feature type="transmembrane region" description="Helical" evidence="5">
    <location>
        <begin position="6"/>
        <end position="24"/>
    </location>
</feature>
<dbReference type="STRING" id="1071918.SAMN05421544_10528"/>
<dbReference type="InterPro" id="IPR036188">
    <property type="entry name" value="FAD/NAD-bd_sf"/>
</dbReference>
<dbReference type="Pfam" id="PF01266">
    <property type="entry name" value="DAO"/>
    <property type="match status" value="1"/>
</dbReference>
<evidence type="ECO:0000256" key="4">
    <source>
        <dbReference type="ARBA" id="ARBA00023002"/>
    </source>
</evidence>